<dbReference type="PANTHER" id="PTHR37464:SF1">
    <property type="entry name" value="BLL2463 PROTEIN"/>
    <property type="match status" value="1"/>
</dbReference>
<keyword evidence="5" id="KW-1185">Reference proteome</keyword>
<evidence type="ECO:0000313" key="4">
    <source>
        <dbReference type="EMBL" id="GAK58406.1"/>
    </source>
</evidence>
<dbReference type="Pfam" id="PF13519">
    <property type="entry name" value="VWA_2"/>
    <property type="match status" value="1"/>
</dbReference>
<keyword evidence="1" id="KW-1133">Transmembrane helix</keyword>
<reference evidence="4" key="1">
    <citation type="journal article" date="2015" name="PeerJ">
        <title>First genomic representation of candidate bacterial phylum KSB3 points to enhanced environmental sensing as a trigger of wastewater bulking.</title>
        <authorList>
            <person name="Sekiguchi Y."/>
            <person name="Ohashi A."/>
            <person name="Parks D.H."/>
            <person name="Yamauchi T."/>
            <person name="Tyson G.W."/>
            <person name="Hugenholtz P."/>
        </authorList>
    </citation>
    <scope>NUCLEOTIDE SEQUENCE [LARGE SCALE GENOMIC DNA]</scope>
</reference>
<dbReference type="STRING" id="1499967.U27_05380"/>
<feature type="domain" description="Aerotolerance regulator N-terminal" evidence="2">
    <location>
        <begin position="1"/>
        <end position="78"/>
    </location>
</feature>
<dbReference type="SUPFAM" id="SSF53300">
    <property type="entry name" value="vWA-like"/>
    <property type="match status" value="1"/>
</dbReference>
<keyword evidence="1" id="KW-0472">Membrane</keyword>
<organism evidence="4">
    <name type="scientific">Vecturithrix granuli</name>
    <dbReference type="NCBI Taxonomy" id="1499967"/>
    <lineage>
        <taxon>Bacteria</taxon>
        <taxon>Candidatus Moduliflexota</taxon>
        <taxon>Candidatus Vecturitrichia</taxon>
        <taxon>Candidatus Vecturitrichales</taxon>
        <taxon>Candidatus Vecturitrichaceae</taxon>
        <taxon>Candidatus Vecturithrix</taxon>
    </lineage>
</organism>
<dbReference type="eggNOG" id="COG2304">
    <property type="taxonomic scope" value="Bacteria"/>
</dbReference>
<evidence type="ECO:0000256" key="1">
    <source>
        <dbReference type="SAM" id="Phobius"/>
    </source>
</evidence>
<dbReference type="InterPro" id="IPR024163">
    <property type="entry name" value="Aerotolerance_reg_N"/>
</dbReference>
<dbReference type="Pfam" id="PF07584">
    <property type="entry name" value="BatA"/>
    <property type="match status" value="1"/>
</dbReference>
<name>A0A081C1F1_VECG1</name>
<evidence type="ECO:0008006" key="6">
    <source>
        <dbReference type="Google" id="ProtNLM"/>
    </source>
</evidence>
<accession>A0A081C1F1</accession>
<dbReference type="Proteomes" id="UP000030661">
    <property type="component" value="Unassembled WGS sequence"/>
</dbReference>
<sequence length="616" mass="70086">MQFLQPMMFWALGLIPVLLLLHLLRPKPQQVEVTNLFLWQEILKERGQHVAFKRLRKNLPLLLQILLVILGALALAKPVWFYFSPKKGDMILVIDTSASMKTRQASGTRFDLARQKALELIDQLERHQKILLINAGYEPTIMSGFLEDANQAREMVNSLKPTDAPGKLEQAVYLALSFVDPAKDDTIYLITDGADASLPEILQMRQRIIPHIVTGGETNIGITKFEFRQELDRPQSYQIMLEVKNFSPTLLECPLRLSIDRSVIVDTTIFLESQEKRLLIFPYFGLISGIATAELDIEDDFAVDNTAYLSLTTTEDIWVLLVSKGNYFLEKLLETYPNVLVNKLEDIIPSSWEQQVMEHDIVIVDRLNFPPTPKGNFLLFDAYSPSIPVTPVGQVAFPQVYDWDSRHPIMANANLSNLIVEQAQQLQASDGAVHPLIETQQTGLMMSYEHEGLRAILLGFDIARSNLPLKVAFPVMISNIITWLNPHKLSLSVLQTQAGEPYPIHLSPFTESFSLRPPGERWQKQQVTENPVIYRETTKVGVYMIAEDKQTRYFTVNLVNEAESDIVPTIHGLDAIFPEETQEQEHIKTQQPLWMAFLLAVLGITMLEWYVWLKVG</sequence>
<dbReference type="HOGENOM" id="CLU_026368_1_0_0"/>
<dbReference type="EMBL" id="DF820467">
    <property type="protein sequence ID" value="GAK58406.1"/>
    <property type="molecule type" value="Genomic_DNA"/>
</dbReference>
<evidence type="ECO:0000259" key="3">
    <source>
        <dbReference type="Pfam" id="PF13519"/>
    </source>
</evidence>
<dbReference type="Gene3D" id="3.40.50.410">
    <property type="entry name" value="von Willebrand factor, type A domain"/>
    <property type="match status" value="1"/>
</dbReference>
<gene>
    <name evidence="4" type="ORF">U27_05380</name>
</gene>
<feature type="domain" description="VWFA" evidence="3">
    <location>
        <begin position="90"/>
        <end position="193"/>
    </location>
</feature>
<proteinExistence type="predicted"/>
<evidence type="ECO:0000313" key="5">
    <source>
        <dbReference type="Proteomes" id="UP000030661"/>
    </source>
</evidence>
<dbReference type="CDD" id="cd00198">
    <property type="entry name" value="vWFA"/>
    <property type="match status" value="1"/>
</dbReference>
<keyword evidence="1" id="KW-0812">Transmembrane</keyword>
<dbReference type="InterPro" id="IPR002035">
    <property type="entry name" value="VWF_A"/>
</dbReference>
<feature type="transmembrane region" description="Helical" evidence="1">
    <location>
        <begin position="593"/>
        <end position="612"/>
    </location>
</feature>
<evidence type="ECO:0000259" key="2">
    <source>
        <dbReference type="Pfam" id="PF07584"/>
    </source>
</evidence>
<dbReference type="InterPro" id="IPR036465">
    <property type="entry name" value="vWFA_dom_sf"/>
</dbReference>
<protein>
    <recommendedName>
        <fullName evidence="6">VWFA domain-containing protein</fullName>
    </recommendedName>
</protein>
<dbReference type="PANTHER" id="PTHR37464">
    <property type="entry name" value="BLL2463 PROTEIN"/>
    <property type="match status" value="1"/>
</dbReference>
<feature type="transmembrane region" description="Helical" evidence="1">
    <location>
        <begin position="61"/>
        <end position="83"/>
    </location>
</feature>
<dbReference type="AlphaFoldDB" id="A0A081C1F1"/>